<accession>A0A2S1YQG7</accession>
<evidence type="ECO:0000313" key="4">
    <source>
        <dbReference type="EMBL" id="AWK06301.1"/>
    </source>
</evidence>
<dbReference type="InterPro" id="IPR026444">
    <property type="entry name" value="Secre_tail"/>
</dbReference>
<dbReference type="Gene3D" id="2.60.40.10">
    <property type="entry name" value="Immunoglobulins"/>
    <property type="match status" value="1"/>
</dbReference>
<feature type="chain" id="PRO_5015703331" description="Secretion system C-terminal sorting domain-containing protein" evidence="2">
    <location>
        <begin position="22"/>
        <end position="870"/>
    </location>
</feature>
<proteinExistence type="predicted"/>
<keyword evidence="5" id="KW-1185">Reference proteome</keyword>
<organism evidence="4 5">
    <name type="scientific">Flavobacterium crocinum</name>
    <dbReference type="NCBI Taxonomy" id="2183896"/>
    <lineage>
        <taxon>Bacteria</taxon>
        <taxon>Pseudomonadati</taxon>
        <taxon>Bacteroidota</taxon>
        <taxon>Flavobacteriia</taxon>
        <taxon>Flavobacteriales</taxon>
        <taxon>Flavobacteriaceae</taxon>
        <taxon>Flavobacterium</taxon>
    </lineage>
</organism>
<dbReference type="OrthoDB" id="9757947at2"/>
<protein>
    <recommendedName>
        <fullName evidence="3">Secretion system C-terminal sorting domain-containing protein</fullName>
    </recommendedName>
</protein>
<dbReference type="RefSeq" id="WP_109193718.1">
    <property type="nucleotide sequence ID" value="NZ_CP029255.1"/>
</dbReference>
<dbReference type="AlphaFoldDB" id="A0A2S1YQG7"/>
<keyword evidence="1 2" id="KW-0732">Signal</keyword>
<evidence type="ECO:0000256" key="1">
    <source>
        <dbReference type="ARBA" id="ARBA00022729"/>
    </source>
</evidence>
<evidence type="ECO:0000256" key="2">
    <source>
        <dbReference type="SAM" id="SignalP"/>
    </source>
</evidence>
<evidence type="ECO:0000313" key="5">
    <source>
        <dbReference type="Proteomes" id="UP000245250"/>
    </source>
</evidence>
<feature type="domain" description="Secretion system C-terminal sorting" evidence="3">
    <location>
        <begin position="795"/>
        <end position="869"/>
    </location>
</feature>
<evidence type="ECO:0000259" key="3">
    <source>
        <dbReference type="Pfam" id="PF18962"/>
    </source>
</evidence>
<dbReference type="SUPFAM" id="SSF48726">
    <property type="entry name" value="Immunoglobulin"/>
    <property type="match status" value="1"/>
</dbReference>
<dbReference type="EMBL" id="CP029255">
    <property type="protein sequence ID" value="AWK06301.1"/>
    <property type="molecule type" value="Genomic_DNA"/>
</dbReference>
<reference evidence="4 5" key="1">
    <citation type="submission" date="2018-05" db="EMBL/GenBank/DDBJ databases">
        <title>Genome sequencing of Flavobacterium sp. HYN0056.</title>
        <authorList>
            <person name="Yi H."/>
            <person name="Baek C."/>
        </authorList>
    </citation>
    <scope>NUCLEOTIDE SEQUENCE [LARGE SCALE GENOMIC DNA]</scope>
    <source>
        <strain evidence="4 5">HYN0056</strain>
    </source>
</reference>
<dbReference type="KEGG" id="fcr:HYN56_19550"/>
<dbReference type="InterPro" id="IPR036179">
    <property type="entry name" value="Ig-like_dom_sf"/>
</dbReference>
<dbReference type="Gene3D" id="2.60.120.260">
    <property type="entry name" value="Galactose-binding domain-like"/>
    <property type="match status" value="1"/>
</dbReference>
<dbReference type="InterPro" id="IPR013783">
    <property type="entry name" value="Ig-like_fold"/>
</dbReference>
<dbReference type="Proteomes" id="UP000245250">
    <property type="component" value="Chromosome"/>
</dbReference>
<dbReference type="Pfam" id="PF18962">
    <property type="entry name" value="Por_Secre_tail"/>
    <property type="match status" value="1"/>
</dbReference>
<feature type="signal peptide" evidence="2">
    <location>
        <begin position="1"/>
        <end position="21"/>
    </location>
</feature>
<sequence length="870" mass="96552">MKEKKLPRFLSFLLLTLFVLAAENLNAQTNLARLSSTKVSTSHVSPWESLAAVNDGFTPISSDDKTNPVYGNWDGDANYNTYNWIQYDWDFAHQINSVALYWFTDFGGISQPTDAYISYWDGLEWINGGAVGLALNQFNTLGNLNFKTKKLRVYFKSNTATGVVEFQAFGTETTQCDATALTASLKVNNGTEKSLNYAVVSPTDNVQFLASIANNPTGGKMKWTGPNNFTSTSQNITLSNLQVENSGTYRFLYINECGTESALSFYLTVKESNSDFTTWPGYGTTLHYDFKSDYPDFPKPTKNLEEDYPNYNGCNGVKSTNVGSWTFIQGPNANSLVTDAAVDLMLKRLDSDFTFLRDNMGWPPDKLYRAGYRSSVYLFGSGLCTDNASNTDLGGWQSGVGTPDGESWPMVLLSYYPVASFDPNTTFPDAQYQTGACVHEGIHAIYASLPGCRKSAWFHEGSNVWLQTVLDIKKTGSTDYSNVDLGWLSAGSVIAPFIPIECYSGWLQDGTFGGPSAEGVDSGVQNSEGVTLRLTRDIIGGVQYSSVFPTFLGEIVGEKSLPWVWNYCEGRVLEGIANGNGTVNGLGEDKTRKMVQEYRARLALSDFGKFEQPILNLYRNNMGRELGPEQPALINVEKWKATPYAVTTEDENGYLIPQEKTLPGWSGANFIPIHVQGNQATVFFEPLGENMSIQLCYRTKEGKTVYTQPVYAGDCIISFSQGVPANGVIFAVICNSDYVFENNDTRKKKFNYKIKLEDGAVRTASADKNWWDWKATISDNLSVADFSNSSSHFLIYPNPTDNASMVNIKVSNENTGTYNLKITNSTGQLVFENKNYNLEEQYYTGNLSKGIYFVTIQSQNFKQTKKIIIK</sequence>
<dbReference type="NCBIfam" id="TIGR04183">
    <property type="entry name" value="Por_Secre_tail"/>
    <property type="match status" value="1"/>
</dbReference>
<name>A0A2S1YQG7_9FLAO</name>
<gene>
    <name evidence="4" type="ORF">HYN56_19550</name>
</gene>